<keyword evidence="13" id="KW-0269">Exonuclease</keyword>
<keyword evidence="9" id="KW-0698">rRNA processing</keyword>
<comment type="catalytic activity">
    <reaction evidence="1">
        <text>Exonucleolytic cleavage in the 3'- to 5'-direction to yield nucleoside 5'-phosphates.</text>
        <dbReference type="EC" id="3.1.13.1"/>
    </reaction>
</comment>
<dbReference type="GO" id="GO:0003723">
    <property type="term" value="F:RNA binding"/>
    <property type="evidence" value="ECO:0007669"/>
    <property type="project" value="UniProtKB-KW"/>
</dbReference>
<evidence type="ECO:0000256" key="16">
    <source>
        <dbReference type="ARBA" id="ARBA00023242"/>
    </source>
</evidence>
<keyword evidence="15" id="KW-0694">RNA-binding</keyword>
<evidence type="ECO:0000256" key="7">
    <source>
        <dbReference type="ARBA" id="ARBA00016366"/>
    </source>
</evidence>
<dbReference type="InterPro" id="IPR041505">
    <property type="entry name" value="Dis3_CSD2"/>
</dbReference>
<keyword evidence="12" id="KW-0271">Exosome</keyword>
<organism evidence="21 22">
    <name type="scientific">Dictyostelium purpureum</name>
    <name type="common">Slime mold</name>
    <dbReference type="NCBI Taxonomy" id="5786"/>
    <lineage>
        <taxon>Eukaryota</taxon>
        <taxon>Amoebozoa</taxon>
        <taxon>Evosea</taxon>
        <taxon>Eumycetozoa</taxon>
        <taxon>Dictyostelia</taxon>
        <taxon>Dictyosteliales</taxon>
        <taxon>Dictyosteliaceae</taxon>
        <taxon>Dictyostelium</taxon>
    </lineage>
</organism>
<evidence type="ECO:0000256" key="5">
    <source>
        <dbReference type="ARBA" id="ARBA00005785"/>
    </source>
</evidence>
<comment type="cofactor">
    <cofactor evidence="2">
        <name>Mg(2+)</name>
        <dbReference type="ChEBI" id="CHEBI:18420"/>
    </cofactor>
</comment>
<dbReference type="PANTHER" id="PTHR23355:SF30">
    <property type="entry name" value="DIS3-LIKE EXONUCLEASE 1"/>
    <property type="match status" value="1"/>
</dbReference>
<comment type="subcellular location">
    <subcellularLocation>
        <location evidence="4">Cytoplasm</location>
    </subcellularLocation>
    <subcellularLocation>
        <location evidence="3">Nucleus</location>
    </subcellularLocation>
</comment>
<evidence type="ECO:0000256" key="14">
    <source>
        <dbReference type="ARBA" id="ARBA00022842"/>
    </source>
</evidence>
<dbReference type="Gene3D" id="2.40.50.700">
    <property type="match status" value="1"/>
</dbReference>
<evidence type="ECO:0000256" key="6">
    <source>
        <dbReference type="ARBA" id="ARBA00012163"/>
    </source>
</evidence>
<evidence type="ECO:0000256" key="19">
    <source>
        <dbReference type="SAM" id="MobiDB-lite"/>
    </source>
</evidence>
<evidence type="ECO:0000256" key="4">
    <source>
        <dbReference type="ARBA" id="ARBA00004496"/>
    </source>
</evidence>
<evidence type="ECO:0000256" key="8">
    <source>
        <dbReference type="ARBA" id="ARBA00022490"/>
    </source>
</evidence>
<dbReference type="GO" id="GO:0000175">
    <property type="term" value="F:3'-5'-RNA exonuclease activity"/>
    <property type="evidence" value="ECO:0000318"/>
    <property type="project" value="GO_Central"/>
</dbReference>
<dbReference type="GO" id="GO:0006364">
    <property type="term" value="P:rRNA processing"/>
    <property type="evidence" value="ECO:0007669"/>
    <property type="project" value="UniProtKB-KW"/>
</dbReference>
<feature type="compositionally biased region" description="Low complexity" evidence="19">
    <location>
        <begin position="1086"/>
        <end position="1096"/>
    </location>
</feature>
<dbReference type="GeneID" id="10505149"/>
<dbReference type="Proteomes" id="UP000001064">
    <property type="component" value="Unassembled WGS sequence"/>
</dbReference>
<comment type="similarity">
    <text evidence="5 18">Belongs to the RNR ribonuclease family.</text>
</comment>
<evidence type="ECO:0000256" key="10">
    <source>
        <dbReference type="ARBA" id="ARBA00022722"/>
    </source>
</evidence>
<protein>
    <recommendedName>
        <fullName evidence="7">DIS3-like exonuclease 1</fullName>
        <ecNumber evidence="6">3.1.13.1</ecNumber>
    </recommendedName>
    <alternativeName>
        <fullName evidence="17">Ribosomal RNA-processing protein 44</fullName>
    </alternativeName>
</protein>
<dbReference type="Pfam" id="PF17216">
    <property type="entry name" value="Rrp44_CSD1"/>
    <property type="match status" value="1"/>
</dbReference>
<keyword evidence="11" id="KW-0378">Hydrolase</keyword>
<dbReference type="GO" id="GO:0000177">
    <property type="term" value="C:cytoplasmic exosome (RNase complex)"/>
    <property type="evidence" value="ECO:0000318"/>
    <property type="project" value="GO_Central"/>
</dbReference>
<keyword evidence="10" id="KW-0540">Nuclease</keyword>
<feature type="compositionally biased region" description="Basic and acidic residues" evidence="19">
    <location>
        <begin position="1217"/>
        <end position="1238"/>
    </location>
</feature>
<dbReference type="InterPro" id="IPR012340">
    <property type="entry name" value="NA-bd_OB-fold"/>
</dbReference>
<keyword evidence="22" id="KW-1185">Reference proteome</keyword>
<dbReference type="GO" id="GO:0000176">
    <property type="term" value="C:nuclear exosome (RNase complex)"/>
    <property type="evidence" value="ECO:0007669"/>
    <property type="project" value="UniProtKB-ARBA"/>
</dbReference>
<evidence type="ECO:0000256" key="11">
    <source>
        <dbReference type="ARBA" id="ARBA00022801"/>
    </source>
</evidence>
<evidence type="ECO:0000256" key="15">
    <source>
        <dbReference type="ARBA" id="ARBA00022884"/>
    </source>
</evidence>
<dbReference type="OrthoDB" id="372421at2759"/>
<sequence>MTILNNNDINQRGIINKEIEESFTLFFPKKLASGDGISYISKEQYLRNDITCRNNQCEKCKDNILLQLNSQQQSNVANVNQDVDSQSLKGNQLLLQMGPSNVKQDIIIPDVSTIIDYLEVLELPDTTLRNIVVLETIYKYVQYNSGPKHFERVKSFVNLAERSSCFFSNELFIETFLDRNDQDSVLTHQNKLICKAVEWYTNHFDSSKYRVVLVCGDPSSDESSSLYNIAKSKSLNVVSLLEYLELLNGDKKSSDNNNNKELLELYDSITQLLQAKKEQQLENTTNGSASNTLFTRYLNDDVLQAELKSGNIVSGKIHYNSHNREEAFVKISSSSGIATNQTNASFYGDKVMIIGKFNQNRSIHGDKVGVALLPESEWIPYDSSIKLDYSDEEEQEPSGALDSEENNKVSNQDLKIPTGKVIGVFQRNWRDYVGTVEKNTNSFTNFVMVVPFDWRIPIIKVPTKNPAQYIGKRLIVRIDNWDLNSKSPMGHYVSTIGESGSLETELQALMVEHDISLKPWPTSILKCLPESSEEAPWQIPKEEFKYRRVLNDHHTMSIDPLGSKDIDDAISIGYPSDDIIEVGVHIADVSFFVKEGSALDIEARRRGTTIYLPDRRFDMLPAVLSEDVCSLRGGFPRCAMSCIWQFKRGTCEIINTWFGRTIIHSSGELHYQLAQDIINGVVVDGKDKDTDVTNGGKNAGYRNRVFNGLKISDIKKDLINLRTIFRLLKKNREDNGALDLESIEVRFQFNQDAPGKPEKIVLKNDLEIHSLVAEYMILANSSVASKIYSSFPSSSLLRRHPKPNQINFESIKPLFNLCGFDLNTKTNKELAESLSEAKDSNDHFINQILKLKTVNIVSEAVYFSTGSINVNEFYHYGLALDKYTHFTSPIRRYSDIIVHRQLWNSLTQNGQPGNFNPYDNYSMTNLTDHLNIRHRASKTVQRDATELFQSLYFQLKPKEKVEAIITDIRSNGIVVYVPEFGLRSRVFLIKESEYLVSPGTVFPESYGSVTKIDFNDLNLKIHLSKHSEPIVLSVFDHIKVNIHTEDNNYHLPPIKLDLIEIIEKKKQQTQQQSNKIKKIKSDTTSKDQPSSISNDSSDIKSFKDKKSLIEEIKKTEKDLKKDSDVLLDPNSKEYIQSNETNIFNLVSQFSNLNLIQENGSRINYNLGKNKQQQQQSQQQQQKQSLPNQSNKKQPSTTSVSIADKDKKQKQGPLKLWRMTEEEIKEYKRKSDKELRDSISNKYKSTNSDGGTDNSDTAYMMGPDLSVKQKYGYEINKAERDLKKAHIQEMKSRRK</sequence>
<dbReference type="SUPFAM" id="SSF50249">
    <property type="entry name" value="Nucleic acid-binding proteins"/>
    <property type="match status" value="3"/>
</dbReference>
<keyword evidence="16" id="KW-0539">Nucleus</keyword>
<feature type="region of interest" description="Disordered" evidence="19">
    <location>
        <begin position="1168"/>
        <end position="1260"/>
    </location>
</feature>
<evidence type="ECO:0000256" key="18">
    <source>
        <dbReference type="RuleBase" id="RU003901"/>
    </source>
</evidence>
<dbReference type="GO" id="GO:0006402">
    <property type="term" value="P:mRNA catabolic process"/>
    <property type="evidence" value="ECO:0000318"/>
    <property type="project" value="GO_Central"/>
</dbReference>
<dbReference type="Gene3D" id="2.40.50.690">
    <property type="match status" value="1"/>
</dbReference>
<feature type="region of interest" description="Disordered" evidence="19">
    <location>
        <begin position="1070"/>
        <end position="1099"/>
    </location>
</feature>
<dbReference type="KEGG" id="dpp:DICPUDRAFT_158751"/>
<dbReference type="EMBL" id="GL871407">
    <property type="protein sequence ID" value="EGC29647.1"/>
    <property type="molecule type" value="Genomic_DNA"/>
</dbReference>
<accession>F1A2E0</accession>
<evidence type="ECO:0000256" key="9">
    <source>
        <dbReference type="ARBA" id="ARBA00022552"/>
    </source>
</evidence>
<keyword evidence="8" id="KW-0963">Cytoplasm</keyword>
<evidence type="ECO:0000256" key="13">
    <source>
        <dbReference type="ARBA" id="ARBA00022839"/>
    </source>
</evidence>
<feature type="compositionally biased region" description="Low complexity" evidence="19">
    <location>
        <begin position="1168"/>
        <end position="1193"/>
    </location>
</feature>
<dbReference type="InterPro" id="IPR001900">
    <property type="entry name" value="RNase_II/R"/>
</dbReference>
<dbReference type="InterPro" id="IPR033770">
    <property type="entry name" value="RRP44_S1"/>
</dbReference>
<evidence type="ECO:0000313" key="21">
    <source>
        <dbReference type="EMBL" id="EGC29647.1"/>
    </source>
</evidence>
<dbReference type="eggNOG" id="KOG2102">
    <property type="taxonomic scope" value="Eukaryota"/>
</dbReference>
<dbReference type="FunFam" id="3.40.50.1010:FF:000196">
    <property type="match status" value="1"/>
</dbReference>
<name>F1A2E0_DICPU</name>
<evidence type="ECO:0000313" key="22">
    <source>
        <dbReference type="Proteomes" id="UP000001064"/>
    </source>
</evidence>
<feature type="domain" description="RNB" evidence="20">
    <location>
        <begin position="547"/>
        <end position="908"/>
    </location>
</feature>
<dbReference type="Gene3D" id="2.40.50.140">
    <property type="entry name" value="Nucleic acid-binding proteins"/>
    <property type="match status" value="1"/>
</dbReference>
<dbReference type="Pfam" id="PF17849">
    <property type="entry name" value="OB_Dis3"/>
    <property type="match status" value="1"/>
</dbReference>
<dbReference type="GO" id="GO:0016075">
    <property type="term" value="P:rRNA catabolic process"/>
    <property type="evidence" value="ECO:0000318"/>
    <property type="project" value="GO_Central"/>
</dbReference>
<dbReference type="OMA" id="VIRIDGW"/>
<reference evidence="22" key="1">
    <citation type="journal article" date="2011" name="Genome Biol.">
        <title>Comparative genomics of the social amoebae Dictyostelium discoideum and Dictyostelium purpureum.</title>
        <authorList>
            <consortium name="US DOE Joint Genome Institute (JGI-PGF)"/>
            <person name="Sucgang R."/>
            <person name="Kuo A."/>
            <person name="Tian X."/>
            <person name="Salerno W."/>
            <person name="Parikh A."/>
            <person name="Feasley C.L."/>
            <person name="Dalin E."/>
            <person name="Tu H."/>
            <person name="Huang E."/>
            <person name="Barry K."/>
            <person name="Lindquist E."/>
            <person name="Shapiro H."/>
            <person name="Bruce D."/>
            <person name="Schmutz J."/>
            <person name="Salamov A."/>
            <person name="Fey P."/>
            <person name="Gaudet P."/>
            <person name="Anjard C."/>
            <person name="Babu M.M."/>
            <person name="Basu S."/>
            <person name="Bushmanova Y."/>
            <person name="van der Wel H."/>
            <person name="Katoh-Kurasawa M."/>
            <person name="Dinh C."/>
            <person name="Coutinho P.M."/>
            <person name="Saito T."/>
            <person name="Elias M."/>
            <person name="Schaap P."/>
            <person name="Kay R.R."/>
            <person name="Henrissat B."/>
            <person name="Eichinger L."/>
            <person name="Rivero F."/>
            <person name="Putnam N.H."/>
            <person name="West C.M."/>
            <person name="Loomis W.F."/>
            <person name="Chisholm R.L."/>
            <person name="Shaulsky G."/>
            <person name="Strassmann J.E."/>
            <person name="Queller D.C."/>
            <person name="Kuspa A."/>
            <person name="Grigoriev I.V."/>
        </authorList>
    </citation>
    <scope>NUCLEOTIDE SEQUENCE [LARGE SCALE GENOMIC DNA]</scope>
    <source>
        <strain evidence="22">QSDP1</strain>
    </source>
</reference>
<dbReference type="GO" id="GO:0000956">
    <property type="term" value="P:nuclear-transcribed mRNA catabolic process"/>
    <property type="evidence" value="ECO:0007669"/>
    <property type="project" value="UniProtKB-ARBA"/>
</dbReference>
<dbReference type="SMART" id="SM00955">
    <property type="entry name" value="RNB"/>
    <property type="match status" value="1"/>
</dbReference>
<dbReference type="FunCoup" id="F1A2E0">
    <property type="interactions" value="2"/>
</dbReference>
<dbReference type="FunFam" id="2.40.50.690:FF:000010">
    <property type="entry name" value="Rrp44p homologue, putative"/>
    <property type="match status" value="1"/>
</dbReference>
<dbReference type="EC" id="3.1.13.1" evidence="6"/>
<dbReference type="FunFam" id="2.40.50.700:FF:000001">
    <property type="entry name" value="Exosome complex exonuclease exoribonuclease (Rrp44)"/>
    <property type="match status" value="1"/>
</dbReference>
<dbReference type="RefSeq" id="XP_003293834.1">
    <property type="nucleotide sequence ID" value="XM_003293786.1"/>
</dbReference>
<evidence type="ECO:0000256" key="2">
    <source>
        <dbReference type="ARBA" id="ARBA00001946"/>
    </source>
</evidence>
<evidence type="ECO:0000256" key="17">
    <source>
        <dbReference type="ARBA" id="ARBA00077930"/>
    </source>
</evidence>
<dbReference type="InterPro" id="IPR022966">
    <property type="entry name" value="RNase_II/R_CS"/>
</dbReference>
<keyword evidence="14" id="KW-0460">Magnesium</keyword>
<dbReference type="PANTHER" id="PTHR23355">
    <property type="entry name" value="RIBONUCLEASE"/>
    <property type="match status" value="1"/>
</dbReference>
<evidence type="ECO:0000259" key="20">
    <source>
        <dbReference type="SMART" id="SM00955"/>
    </source>
</evidence>
<dbReference type="Gene3D" id="3.40.50.1010">
    <property type="entry name" value="5'-nuclease"/>
    <property type="match status" value="1"/>
</dbReference>
<dbReference type="InterPro" id="IPR033771">
    <property type="entry name" value="Rrp44_CSD1"/>
</dbReference>
<dbReference type="InterPro" id="IPR050180">
    <property type="entry name" value="RNR_Ribonuclease"/>
</dbReference>
<evidence type="ECO:0000256" key="3">
    <source>
        <dbReference type="ARBA" id="ARBA00004123"/>
    </source>
</evidence>
<dbReference type="Pfam" id="PF00773">
    <property type="entry name" value="RNB"/>
    <property type="match status" value="1"/>
</dbReference>
<dbReference type="Pfam" id="PF17215">
    <property type="entry name" value="Rrp44_S1"/>
    <property type="match status" value="1"/>
</dbReference>
<dbReference type="VEuPathDB" id="AmoebaDB:DICPUDRAFT_158751"/>
<proteinExistence type="inferred from homology"/>
<feature type="compositionally biased region" description="Polar residues" evidence="19">
    <location>
        <begin position="1239"/>
        <end position="1256"/>
    </location>
</feature>
<dbReference type="STRING" id="5786.F1A2E0"/>
<gene>
    <name evidence="21" type="ORF">DICPUDRAFT_158751</name>
</gene>
<dbReference type="GO" id="GO:0008859">
    <property type="term" value="F:exoribonuclease II activity"/>
    <property type="evidence" value="ECO:0007669"/>
    <property type="project" value="UniProtKB-EC"/>
</dbReference>
<dbReference type="PROSITE" id="PS01175">
    <property type="entry name" value="RIBONUCLEASE_II"/>
    <property type="match status" value="1"/>
</dbReference>
<evidence type="ECO:0000256" key="12">
    <source>
        <dbReference type="ARBA" id="ARBA00022835"/>
    </source>
</evidence>
<evidence type="ECO:0000256" key="1">
    <source>
        <dbReference type="ARBA" id="ARBA00001849"/>
    </source>
</evidence>
<dbReference type="InParanoid" id="F1A2E0"/>